<name>A0A1I7TUC0_9PELO</name>
<dbReference type="WBParaSite" id="Csp11.Scaffold629.g11866.t1">
    <property type="protein sequence ID" value="Csp11.Scaffold629.g11866.t1"/>
    <property type="gene ID" value="Csp11.Scaffold629.g11866"/>
</dbReference>
<feature type="region of interest" description="Disordered" evidence="1">
    <location>
        <begin position="128"/>
        <end position="158"/>
    </location>
</feature>
<reference evidence="3" key="1">
    <citation type="submission" date="2016-11" db="UniProtKB">
        <authorList>
            <consortium name="WormBaseParasite"/>
        </authorList>
    </citation>
    <scope>IDENTIFICATION</scope>
</reference>
<evidence type="ECO:0000313" key="3">
    <source>
        <dbReference type="WBParaSite" id="Csp11.Scaffold629.g11866.t1"/>
    </source>
</evidence>
<feature type="compositionally biased region" description="Low complexity" evidence="1">
    <location>
        <begin position="43"/>
        <end position="60"/>
    </location>
</feature>
<protein>
    <submittedName>
        <fullName evidence="3">Similar to</fullName>
    </submittedName>
</protein>
<proteinExistence type="predicted"/>
<feature type="compositionally biased region" description="Basic and acidic residues" evidence="1">
    <location>
        <begin position="131"/>
        <end position="142"/>
    </location>
</feature>
<feature type="compositionally biased region" description="Basic and acidic residues" evidence="1">
    <location>
        <begin position="69"/>
        <end position="80"/>
    </location>
</feature>
<feature type="compositionally biased region" description="Polar residues" evidence="1">
    <location>
        <begin position="1"/>
        <end position="10"/>
    </location>
</feature>
<accession>A0A1I7TUC0</accession>
<dbReference type="Proteomes" id="UP000095282">
    <property type="component" value="Unplaced"/>
</dbReference>
<organism evidence="2 3">
    <name type="scientific">Caenorhabditis tropicalis</name>
    <dbReference type="NCBI Taxonomy" id="1561998"/>
    <lineage>
        <taxon>Eukaryota</taxon>
        <taxon>Metazoa</taxon>
        <taxon>Ecdysozoa</taxon>
        <taxon>Nematoda</taxon>
        <taxon>Chromadorea</taxon>
        <taxon>Rhabditida</taxon>
        <taxon>Rhabditina</taxon>
        <taxon>Rhabditomorpha</taxon>
        <taxon>Rhabditoidea</taxon>
        <taxon>Rhabditidae</taxon>
        <taxon>Peloderinae</taxon>
        <taxon>Caenorhabditis</taxon>
    </lineage>
</organism>
<feature type="region of interest" description="Disordered" evidence="1">
    <location>
        <begin position="1"/>
        <end position="98"/>
    </location>
</feature>
<sequence length="175" mass="19232">MNYTPGSYLQNLLKRSASNDGSEHNNGAASSSFSRRLPPRPPFESSHSTASNPSSSSNAPRRMINLRSVSDRQGADRKSGETPNPLNMRSANSSGPDLHKISQIHAFILSKMPEGEAKERFLRSIMDLEGPDSRRGSRDDVGSPKLKKTNSKSSVNSSSNVLKANVFWWNKTEKT</sequence>
<keyword evidence="2" id="KW-1185">Reference proteome</keyword>
<dbReference type="eggNOG" id="ENOG502TJTD">
    <property type="taxonomic scope" value="Eukaryota"/>
</dbReference>
<evidence type="ECO:0000256" key="1">
    <source>
        <dbReference type="SAM" id="MobiDB-lite"/>
    </source>
</evidence>
<feature type="compositionally biased region" description="Polar residues" evidence="1">
    <location>
        <begin position="81"/>
        <end position="95"/>
    </location>
</feature>
<dbReference type="AlphaFoldDB" id="A0A1I7TUC0"/>
<feature type="compositionally biased region" description="Polar residues" evidence="1">
    <location>
        <begin position="16"/>
        <end position="29"/>
    </location>
</feature>
<evidence type="ECO:0000313" key="2">
    <source>
        <dbReference type="Proteomes" id="UP000095282"/>
    </source>
</evidence>